<organism evidence="1">
    <name type="scientific">human gut metagenome</name>
    <dbReference type="NCBI Taxonomy" id="408170"/>
    <lineage>
        <taxon>unclassified sequences</taxon>
        <taxon>metagenomes</taxon>
        <taxon>organismal metagenomes</taxon>
    </lineage>
</organism>
<dbReference type="AlphaFoldDB" id="K1SNL5"/>
<dbReference type="EMBL" id="AJWZ01007955">
    <property type="protein sequence ID" value="EKC55475.1"/>
    <property type="molecule type" value="Genomic_DNA"/>
</dbReference>
<dbReference type="Gene3D" id="3.40.50.1820">
    <property type="entry name" value="alpha/beta hydrolase"/>
    <property type="match status" value="1"/>
</dbReference>
<feature type="non-terminal residue" evidence="1">
    <location>
        <position position="46"/>
    </location>
</feature>
<protein>
    <submittedName>
        <fullName evidence="1">Uncharacterized protein</fullName>
    </submittedName>
</protein>
<comment type="caution">
    <text evidence="1">The sequence shown here is derived from an EMBL/GenBank/DDBJ whole genome shotgun (WGS) entry which is preliminary data.</text>
</comment>
<proteinExistence type="predicted"/>
<accession>K1SNL5</accession>
<evidence type="ECO:0000313" key="1">
    <source>
        <dbReference type="EMBL" id="EKC55475.1"/>
    </source>
</evidence>
<name>K1SNL5_9ZZZZ</name>
<gene>
    <name evidence="1" type="ORF">OBE_11544</name>
</gene>
<sequence>MNSTLTLTQEWDKTFPQNAAVDHCKVTFHNRFGIELAADLYKPKNA</sequence>
<dbReference type="InterPro" id="IPR029058">
    <property type="entry name" value="AB_hydrolase_fold"/>
</dbReference>
<reference evidence="1" key="1">
    <citation type="journal article" date="2013" name="Environ. Microbiol.">
        <title>Microbiota from the distal guts of lean and obese adolescents exhibit partial functional redundancy besides clear differences in community structure.</title>
        <authorList>
            <person name="Ferrer M."/>
            <person name="Ruiz A."/>
            <person name="Lanza F."/>
            <person name="Haange S.B."/>
            <person name="Oberbach A."/>
            <person name="Till H."/>
            <person name="Bargiela R."/>
            <person name="Campoy C."/>
            <person name="Segura M.T."/>
            <person name="Richter M."/>
            <person name="von Bergen M."/>
            <person name="Seifert J."/>
            <person name="Suarez A."/>
        </authorList>
    </citation>
    <scope>NUCLEOTIDE SEQUENCE</scope>
</reference>